<dbReference type="Pfam" id="PF00694">
    <property type="entry name" value="Aconitase_C"/>
    <property type="match status" value="1"/>
</dbReference>
<evidence type="ECO:0000259" key="15">
    <source>
        <dbReference type="Pfam" id="PF00694"/>
    </source>
</evidence>
<comment type="function">
    <text evidence="1">Catalyzes the isomerization of citrate to isocitrate via cis-aconitate.</text>
</comment>
<keyword evidence="6 13" id="KW-0479">Metal-binding</keyword>
<dbReference type="PANTHER" id="PTHR43160:SF3">
    <property type="entry name" value="ACONITATE HYDRATASE, MITOCHONDRIAL"/>
    <property type="match status" value="1"/>
</dbReference>
<dbReference type="FunFam" id="3.40.1060.10:FF:000001">
    <property type="entry name" value="Aconitate hydratase, mitochondrial"/>
    <property type="match status" value="1"/>
</dbReference>
<dbReference type="GO" id="GO:0003994">
    <property type="term" value="F:aconitate hydratase activity"/>
    <property type="evidence" value="ECO:0007669"/>
    <property type="project" value="UniProtKB-EC"/>
</dbReference>
<comment type="subcellular location">
    <subcellularLocation>
        <location evidence="2 13">Mitochondrion</location>
    </subcellularLocation>
</comment>
<dbReference type="WBParaSite" id="EVEC_0000289001-mRNA-1">
    <property type="protein sequence ID" value="EVEC_0000289001-mRNA-1"/>
    <property type="gene ID" value="EVEC_0000289001"/>
</dbReference>
<comment type="pathway">
    <text evidence="3">Carbohydrate metabolism; tricarboxylic acid cycle; isocitrate from oxaloacetate: step 2/2.</text>
</comment>
<keyword evidence="8 13" id="KW-0408">Iron</keyword>
<evidence type="ECO:0000256" key="13">
    <source>
        <dbReference type="RuleBase" id="RU362107"/>
    </source>
</evidence>
<dbReference type="FunFam" id="3.30.499.10:FF:000003">
    <property type="entry name" value="Aconitate hydratase, mitochondrial"/>
    <property type="match status" value="1"/>
</dbReference>
<dbReference type="FunFam" id="3.30.499.10:FF:000004">
    <property type="entry name" value="Aconitate hydratase, mitochondrial"/>
    <property type="match status" value="1"/>
</dbReference>
<evidence type="ECO:0000256" key="7">
    <source>
        <dbReference type="ARBA" id="ARBA00022946"/>
    </source>
</evidence>
<evidence type="ECO:0000256" key="2">
    <source>
        <dbReference type="ARBA" id="ARBA00004173"/>
    </source>
</evidence>
<evidence type="ECO:0000256" key="11">
    <source>
        <dbReference type="ARBA" id="ARBA00023239"/>
    </source>
</evidence>
<evidence type="ECO:0000313" key="18">
    <source>
        <dbReference type="WBParaSite" id="EVEC_0000289001-mRNA-1"/>
    </source>
</evidence>
<dbReference type="GO" id="GO:0005739">
    <property type="term" value="C:mitochondrion"/>
    <property type="evidence" value="ECO:0007669"/>
    <property type="project" value="UniProtKB-SubCell"/>
</dbReference>
<dbReference type="InterPro" id="IPR000573">
    <property type="entry name" value="AconitaseA/IPMdHydase_ssu_swvl"/>
</dbReference>
<dbReference type="CDD" id="cd01584">
    <property type="entry name" value="AcnA_Mitochondrial"/>
    <property type="match status" value="1"/>
</dbReference>
<dbReference type="NCBIfam" id="NF005558">
    <property type="entry name" value="PRK07229.1"/>
    <property type="match status" value="1"/>
</dbReference>
<evidence type="ECO:0000313" key="16">
    <source>
        <dbReference type="EMBL" id="VDD87455.1"/>
    </source>
</evidence>
<protein>
    <recommendedName>
        <fullName evidence="13">Aconitate hydratase, mitochondrial</fullName>
        <shortName evidence="13">Aconitase</shortName>
        <ecNumber evidence="13">4.2.1.3</ecNumber>
    </recommendedName>
</protein>
<reference evidence="18" key="1">
    <citation type="submission" date="2017-02" db="UniProtKB">
        <authorList>
            <consortium name="WormBaseParasite"/>
        </authorList>
    </citation>
    <scope>IDENTIFICATION</scope>
</reference>
<dbReference type="FunFam" id="3.20.19.10:FF:000002">
    <property type="entry name" value="Aconitate hydratase, mitochondrial"/>
    <property type="match status" value="1"/>
</dbReference>
<evidence type="ECO:0000256" key="9">
    <source>
        <dbReference type="ARBA" id="ARBA00023014"/>
    </source>
</evidence>
<organism evidence="18">
    <name type="scientific">Enterobius vermicularis</name>
    <name type="common">Human pinworm</name>
    <dbReference type="NCBI Taxonomy" id="51028"/>
    <lineage>
        <taxon>Eukaryota</taxon>
        <taxon>Metazoa</taxon>
        <taxon>Ecdysozoa</taxon>
        <taxon>Nematoda</taxon>
        <taxon>Chromadorea</taxon>
        <taxon>Rhabditida</taxon>
        <taxon>Spirurina</taxon>
        <taxon>Oxyuridomorpha</taxon>
        <taxon>Oxyuroidea</taxon>
        <taxon>Oxyuridae</taxon>
        <taxon>Enterobius</taxon>
    </lineage>
</organism>
<dbReference type="Proteomes" id="UP000274131">
    <property type="component" value="Unassembled WGS sequence"/>
</dbReference>
<dbReference type="InterPro" id="IPR001030">
    <property type="entry name" value="Acoase/IPM_deHydtase_lsu_aba"/>
</dbReference>
<keyword evidence="10 13" id="KW-0496">Mitochondrion</keyword>
<evidence type="ECO:0000259" key="14">
    <source>
        <dbReference type="Pfam" id="PF00330"/>
    </source>
</evidence>
<comment type="cofactor">
    <cofactor evidence="13">
        <name>[4Fe-4S] cluster</name>
        <dbReference type="ChEBI" id="CHEBI:49883"/>
    </cofactor>
    <text evidence="13">Binds 1 [4Fe-4S] cluster per subunit.</text>
</comment>
<gene>
    <name evidence="16" type="ORF">EVEC_LOCUS2598</name>
</gene>
<dbReference type="PANTHER" id="PTHR43160">
    <property type="entry name" value="ACONITATE HYDRATASE B"/>
    <property type="match status" value="1"/>
</dbReference>
<keyword evidence="9 13" id="KW-0411">Iron-sulfur</keyword>
<reference evidence="16 17" key="2">
    <citation type="submission" date="2018-10" db="EMBL/GenBank/DDBJ databases">
        <authorList>
            <consortium name="Pathogen Informatics"/>
        </authorList>
    </citation>
    <scope>NUCLEOTIDE SEQUENCE [LARGE SCALE GENOMIC DNA]</scope>
</reference>
<name>A0A0N4UZ53_ENTVE</name>
<dbReference type="InterPro" id="IPR015932">
    <property type="entry name" value="Aconitase_dom2"/>
</dbReference>
<feature type="domain" description="Aconitase/3-isopropylmalate dehydratase large subunit alpha/beta/alpha" evidence="14">
    <location>
        <begin position="80"/>
        <end position="524"/>
    </location>
</feature>
<dbReference type="AlphaFoldDB" id="A0A0N4UZ53"/>
<dbReference type="InterPro" id="IPR018136">
    <property type="entry name" value="Aconitase_4Fe-4S_BS"/>
</dbReference>
<dbReference type="Gene3D" id="3.30.499.10">
    <property type="entry name" value="Aconitase, domain 3"/>
    <property type="match status" value="2"/>
</dbReference>
<proteinExistence type="inferred from homology"/>
<dbReference type="UniPathway" id="UPA00223">
    <property type="reaction ID" value="UER00718"/>
</dbReference>
<dbReference type="EC" id="4.2.1.3" evidence="13"/>
<dbReference type="GO" id="GO:0046872">
    <property type="term" value="F:metal ion binding"/>
    <property type="evidence" value="ECO:0007669"/>
    <property type="project" value="UniProtKB-UniRule"/>
</dbReference>
<dbReference type="InterPro" id="IPR015931">
    <property type="entry name" value="Acnase/IPM_dHydase_lsu_aba_1/3"/>
</dbReference>
<dbReference type="InterPro" id="IPR050926">
    <property type="entry name" value="Aconitase/IPM_isomerase"/>
</dbReference>
<dbReference type="GO" id="GO:0005829">
    <property type="term" value="C:cytosol"/>
    <property type="evidence" value="ECO:0007669"/>
    <property type="project" value="TreeGrafter"/>
</dbReference>
<dbReference type="PROSITE" id="PS00450">
    <property type="entry name" value="ACONITASE_1"/>
    <property type="match status" value="1"/>
</dbReference>
<dbReference type="Gene3D" id="3.20.19.10">
    <property type="entry name" value="Aconitase, domain 4"/>
    <property type="match status" value="1"/>
</dbReference>
<dbReference type="InterPro" id="IPR036008">
    <property type="entry name" value="Aconitase_4Fe-4S_dom"/>
</dbReference>
<evidence type="ECO:0000256" key="3">
    <source>
        <dbReference type="ARBA" id="ARBA00004717"/>
    </source>
</evidence>
<sequence length="801" mass="87726">MDLSKMWYLQFQVVMVLFHSLRLSNSVLAGQRRFLQLSVLRATGVPISRLEPDHYLPYEKLEKNLLAVRHKLNRPLTLSEKILYSHLDDPARQDIRRGTSYLRLRPDRVAMQDATAQVAVYGYISMAMLQFISSGLPQVAVPSTIHCDHLIEALAGGNEDLPRAKELNKEVYDFLSSASNKYGVGFWKPGSGIIHQIVLENYAFPGLLLIGTDSHTPNGGGLGGLCIGVGGADAVDVMADIPWELKCPKVIGVKLIGKLSGWTAPKDIILKVADILTVKGGTGAIVEYFGPGVDSISATGMATICNMGAEVGATTSVFPFNQRMFDYLKATGREAIAEEASKHKNLFSADTGAEYDRIIELDLDKLIPHANGPFTPDLASSIENLGSNAKASSWPLDIKVGLIGSCTNSSYEDLTRAASIAKQALEHGIKAKSQFFVTPGSEQVRATIERDGLAQTFRDFGGIILANACGPCIGQWDRRDIKKGEKNTIVTSYNRNFTGRNDANPATHAFVASPELVTALSIKGRLDFDPRKDELVGADGKKFKLNPPHGESLPKSGYDHGVDTYQPPTNSGQVVVDPKSERLQLLEPFARWDGEDLEDLTILIKVKGKCTTDHISAAGKWLKYRGHLDNISNNLFLTAINSENGEMNKVRNQVKSSFGPVAETARFYKSKGISWVAIGDENYGEGSSREHAALEPRHLGGRAIIVKSFARIHETNLKKQGMLPLTFAVASDYDKVEPTDKISILGLKSFQPGKPLKCVLKHANGKKEEIWLNHSFNQPQIEWFKAGSALNAMKDAFARKN</sequence>
<evidence type="ECO:0000256" key="10">
    <source>
        <dbReference type="ARBA" id="ARBA00023128"/>
    </source>
</evidence>
<keyword evidence="11 13" id="KW-0456">Lyase</keyword>
<comment type="similarity">
    <text evidence="4 13">Belongs to the aconitase/IPM isomerase family.</text>
</comment>
<dbReference type="InterPro" id="IPR006248">
    <property type="entry name" value="Aconitase_mito-like"/>
</dbReference>
<dbReference type="GO" id="GO:0006099">
    <property type="term" value="P:tricarboxylic acid cycle"/>
    <property type="evidence" value="ECO:0007669"/>
    <property type="project" value="UniProtKB-UniPathway"/>
</dbReference>
<feature type="domain" description="Aconitase A/isopropylmalate dehydratase small subunit swivel" evidence="15">
    <location>
        <begin position="602"/>
        <end position="728"/>
    </location>
</feature>
<evidence type="ECO:0000256" key="8">
    <source>
        <dbReference type="ARBA" id="ARBA00023004"/>
    </source>
</evidence>
<keyword evidence="5" id="KW-0816">Tricarboxylic acid cycle</keyword>
<comment type="catalytic activity">
    <reaction evidence="12 13">
        <text>citrate = D-threo-isocitrate</text>
        <dbReference type="Rhea" id="RHEA:10336"/>
        <dbReference type="ChEBI" id="CHEBI:15562"/>
        <dbReference type="ChEBI" id="CHEBI:16947"/>
        <dbReference type="EC" id="4.2.1.3"/>
    </reaction>
</comment>
<dbReference type="EMBL" id="UXUI01007411">
    <property type="protein sequence ID" value="VDD87455.1"/>
    <property type="molecule type" value="Genomic_DNA"/>
</dbReference>
<evidence type="ECO:0000256" key="1">
    <source>
        <dbReference type="ARBA" id="ARBA00003113"/>
    </source>
</evidence>
<dbReference type="OrthoDB" id="2224430at2759"/>
<dbReference type="Gene3D" id="3.40.1060.10">
    <property type="entry name" value="Aconitase, Domain 2"/>
    <property type="match status" value="1"/>
</dbReference>
<dbReference type="NCBIfam" id="TIGR01340">
    <property type="entry name" value="aconitase_mito"/>
    <property type="match status" value="1"/>
</dbReference>
<keyword evidence="17" id="KW-1185">Reference proteome</keyword>
<accession>A0A0N4UZ53</accession>
<evidence type="ECO:0000313" key="17">
    <source>
        <dbReference type="Proteomes" id="UP000274131"/>
    </source>
</evidence>
<evidence type="ECO:0000256" key="4">
    <source>
        <dbReference type="ARBA" id="ARBA00007185"/>
    </source>
</evidence>
<dbReference type="SUPFAM" id="SSF53732">
    <property type="entry name" value="Aconitase iron-sulfur domain"/>
    <property type="match status" value="1"/>
</dbReference>
<evidence type="ECO:0000256" key="6">
    <source>
        <dbReference type="ARBA" id="ARBA00022723"/>
    </source>
</evidence>
<evidence type="ECO:0000256" key="5">
    <source>
        <dbReference type="ARBA" id="ARBA00022532"/>
    </source>
</evidence>
<evidence type="ECO:0000256" key="12">
    <source>
        <dbReference type="ARBA" id="ARBA00023501"/>
    </source>
</evidence>
<dbReference type="STRING" id="51028.A0A0N4UZ53"/>
<dbReference type="InterPro" id="IPR015928">
    <property type="entry name" value="Aconitase/3IPM_dehydase_swvl"/>
</dbReference>
<dbReference type="SUPFAM" id="SSF52016">
    <property type="entry name" value="LeuD/IlvD-like"/>
    <property type="match status" value="1"/>
</dbReference>
<keyword evidence="7 13" id="KW-0809">Transit peptide</keyword>
<dbReference type="Pfam" id="PF00330">
    <property type="entry name" value="Aconitase"/>
    <property type="match status" value="1"/>
</dbReference>
<dbReference type="GO" id="GO:0051539">
    <property type="term" value="F:4 iron, 4 sulfur cluster binding"/>
    <property type="evidence" value="ECO:0007669"/>
    <property type="project" value="UniProtKB-UniRule"/>
</dbReference>
<dbReference type="PRINTS" id="PR00415">
    <property type="entry name" value="ACONITASE"/>
</dbReference>
<dbReference type="PROSITE" id="PS01244">
    <property type="entry name" value="ACONITASE_2"/>
    <property type="match status" value="1"/>
</dbReference>